<reference evidence="1 2" key="1">
    <citation type="submission" date="2016-01" db="EMBL/GenBank/DDBJ databases">
        <authorList>
            <person name="Oliw E.H."/>
        </authorList>
    </citation>
    <scope>NUCLEOTIDE SEQUENCE [LARGE SCALE GENOMIC DNA]</scope>
    <source>
        <strain evidence="1 2">DNF00307</strain>
    </source>
</reference>
<proteinExistence type="predicted"/>
<dbReference type="PATRIC" id="fig|419005.5.peg.1244"/>
<accession>A0A134BD21</accession>
<protein>
    <submittedName>
        <fullName evidence="1">Uncharacterized protein</fullName>
    </submittedName>
</protein>
<dbReference type="RefSeq" id="WP_156441258.1">
    <property type="nucleotide sequence ID" value="NZ_KQ960515.1"/>
</dbReference>
<evidence type="ECO:0000313" key="1">
    <source>
        <dbReference type="EMBL" id="KXB77825.1"/>
    </source>
</evidence>
<dbReference type="EMBL" id="LSDL01000055">
    <property type="protein sequence ID" value="KXB77825.1"/>
    <property type="molecule type" value="Genomic_DNA"/>
</dbReference>
<sequence>MRLIKQLINAKVTAYLFACSLVLGIASCSSDVRYDEVEPKGVTQIENLSSQDQIAVENLLSSISDLNAQYPSVSTRGAFTSNAAVGLADAAGYAAGGRIGAWAGSAIGSAAGRGEQ</sequence>
<dbReference type="AlphaFoldDB" id="A0A134BD21"/>
<comment type="caution">
    <text evidence="1">The sequence shown here is derived from an EMBL/GenBank/DDBJ whole genome shotgun (WGS) entry which is preliminary data.</text>
</comment>
<gene>
    <name evidence="1" type="ORF">HMPREF1860_01238</name>
</gene>
<dbReference type="Proteomes" id="UP000070531">
    <property type="component" value="Unassembled WGS sequence"/>
</dbReference>
<name>A0A134BD21_9BACT</name>
<organism evidence="1">
    <name type="scientific">Prevotella amnii</name>
    <dbReference type="NCBI Taxonomy" id="419005"/>
    <lineage>
        <taxon>Bacteria</taxon>
        <taxon>Pseudomonadati</taxon>
        <taxon>Bacteroidota</taxon>
        <taxon>Bacteroidia</taxon>
        <taxon>Bacteroidales</taxon>
        <taxon>Prevotellaceae</taxon>
        <taxon>Prevotella</taxon>
    </lineage>
</organism>
<dbReference type="PROSITE" id="PS51257">
    <property type="entry name" value="PROKAR_LIPOPROTEIN"/>
    <property type="match status" value="1"/>
</dbReference>
<evidence type="ECO:0000313" key="2">
    <source>
        <dbReference type="Proteomes" id="UP000070531"/>
    </source>
</evidence>